<organism evidence="8 9">
    <name type="scientific">Telmatospirillum siberiense</name>
    <dbReference type="NCBI Taxonomy" id="382514"/>
    <lineage>
        <taxon>Bacteria</taxon>
        <taxon>Pseudomonadati</taxon>
        <taxon>Pseudomonadota</taxon>
        <taxon>Alphaproteobacteria</taxon>
        <taxon>Rhodospirillales</taxon>
        <taxon>Rhodospirillaceae</taxon>
        <taxon>Telmatospirillum</taxon>
    </lineage>
</organism>
<comment type="caution">
    <text evidence="8">The sequence shown here is derived from an EMBL/GenBank/DDBJ whole genome shotgun (WGS) entry which is preliminary data.</text>
</comment>
<dbReference type="Proteomes" id="UP000233293">
    <property type="component" value="Unassembled WGS sequence"/>
</dbReference>
<dbReference type="GO" id="GO:0016020">
    <property type="term" value="C:membrane"/>
    <property type="evidence" value="ECO:0007669"/>
    <property type="project" value="InterPro"/>
</dbReference>
<dbReference type="InterPro" id="IPR018313">
    <property type="entry name" value="SBP_3_CS"/>
</dbReference>
<comment type="subcellular location">
    <subcellularLocation>
        <location evidence="1">Cell envelope</location>
    </subcellularLocation>
</comment>
<evidence type="ECO:0000256" key="2">
    <source>
        <dbReference type="ARBA" id="ARBA00010333"/>
    </source>
</evidence>
<evidence type="ECO:0000313" key="8">
    <source>
        <dbReference type="EMBL" id="PKU24949.1"/>
    </source>
</evidence>
<keyword evidence="9" id="KW-1185">Reference proteome</keyword>
<evidence type="ECO:0000256" key="1">
    <source>
        <dbReference type="ARBA" id="ARBA00004196"/>
    </source>
</evidence>
<name>A0A2N3PX23_9PROT</name>
<dbReference type="PANTHER" id="PTHR35936">
    <property type="entry name" value="MEMBRANE-BOUND LYTIC MUREIN TRANSGLYCOSYLASE F"/>
    <property type="match status" value="1"/>
</dbReference>
<dbReference type="GO" id="GO:0030313">
    <property type="term" value="C:cell envelope"/>
    <property type="evidence" value="ECO:0007669"/>
    <property type="project" value="UniProtKB-SubCell"/>
</dbReference>
<feature type="domain" description="Solute-binding protein family 3/N-terminal" evidence="6">
    <location>
        <begin position="40"/>
        <end position="261"/>
    </location>
</feature>
<dbReference type="PANTHER" id="PTHR35936:SF35">
    <property type="entry name" value="L-CYSTINE-BINDING PROTEIN TCYJ"/>
    <property type="match status" value="1"/>
</dbReference>
<dbReference type="OrthoDB" id="9807134at2"/>
<dbReference type="Pfam" id="PF00497">
    <property type="entry name" value="SBP_bac_3"/>
    <property type="match status" value="1"/>
</dbReference>
<reference evidence="9" key="1">
    <citation type="submission" date="2017-12" db="EMBL/GenBank/DDBJ databases">
        <title>Draft genome sequence of Telmatospirillum siberiense 26-4b1T, an acidotolerant peatland alphaproteobacterium potentially involved in sulfur cycling.</title>
        <authorList>
            <person name="Hausmann B."/>
            <person name="Pjevac P."/>
            <person name="Schreck K."/>
            <person name="Herbold C.W."/>
            <person name="Daims H."/>
            <person name="Wagner M."/>
            <person name="Pester M."/>
            <person name="Loy A."/>
        </authorList>
    </citation>
    <scope>NUCLEOTIDE SEQUENCE [LARGE SCALE GENOMIC DNA]</scope>
    <source>
        <strain evidence="9">26-4b1</strain>
    </source>
</reference>
<dbReference type="SMART" id="SM00062">
    <property type="entry name" value="PBPb"/>
    <property type="match status" value="1"/>
</dbReference>
<comment type="similarity">
    <text evidence="2 4">Belongs to the bacterial solute-binding protein 3 family.</text>
</comment>
<dbReference type="InterPro" id="IPR001638">
    <property type="entry name" value="Solute-binding_3/MltF_N"/>
</dbReference>
<dbReference type="GO" id="GO:0015276">
    <property type="term" value="F:ligand-gated monoatomic ion channel activity"/>
    <property type="evidence" value="ECO:0007669"/>
    <property type="project" value="InterPro"/>
</dbReference>
<feature type="signal peptide" evidence="5">
    <location>
        <begin position="1"/>
        <end position="27"/>
    </location>
</feature>
<accession>A0A2N3PX23</accession>
<evidence type="ECO:0000259" key="6">
    <source>
        <dbReference type="SMART" id="SM00062"/>
    </source>
</evidence>
<dbReference type="PROSITE" id="PS01039">
    <property type="entry name" value="SBP_BACTERIAL_3"/>
    <property type="match status" value="1"/>
</dbReference>
<sequence>MSFRLSRIVFGAIVLAAGFGIGPNAHAASDTLAKITQRGTLRVGLEGTYPPFNYQDEKGELVGFEVDFANAIAKKLGVKTEFLPTKWDGILAALDAERFDVVINQVTVSSERRQKYDFSQPYTISGIQIITRRGNDPKISSPGDLTGKKVGVVLGTNYEQWLKANSPKTDIRTYDDDSTRNQDLLAGRIDAVLNDRLIVANLVKQYNGEIVASGEPFAKQEQSIAFRKGDLVLRVAVDKAIDELRGDGSLAKISEKWFGFDVTK</sequence>
<dbReference type="RefSeq" id="WP_101250208.1">
    <property type="nucleotide sequence ID" value="NZ_PIUM01000007.1"/>
</dbReference>
<dbReference type="EMBL" id="PIUM01000007">
    <property type="protein sequence ID" value="PKU24949.1"/>
    <property type="molecule type" value="Genomic_DNA"/>
</dbReference>
<evidence type="ECO:0000256" key="3">
    <source>
        <dbReference type="ARBA" id="ARBA00022729"/>
    </source>
</evidence>
<dbReference type="InterPro" id="IPR001320">
    <property type="entry name" value="Iontro_rcpt_C"/>
</dbReference>
<evidence type="ECO:0000313" key="9">
    <source>
        <dbReference type="Proteomes" id="UP000233293"/>
    </source>
</evidence>
<dbReference type="SUPFAM" id="SSF53850">
    <property type="entry name" value="Periplasmic binding protein-like II"/>
    <property type="match status" value="1"/>
</dbReference>
<dbReference type="AlphaFoldDB" id="A0A2N3PX23"/>
<evidence type="ECO:0000256" key="4">
    <source>
        <dbReference type="RuleBase" id="RU003744"/>
    </source>
</evidence>
<evidence type="ECO:0000256" key="5">
    <source>
        <dbReference type="SAM" id="SignalP"/>
    </source>
</evidence>
<protein>
    <submittedName>
        <fullName evidence="8">Cystine ABC transporter substrate-binding protein</fullName>
    </submittedName>
</protein>
<dbReference type="Gene3D" id="3.40.190.10">
    <property type="entry name" value="Periplasmic binding protein-like II"/>
    <property type="match status" value="2"/>
</dbReference>
<proteinExistence type="inferred from homology"/>
<dbReference type="SMART" id="SM00079">
    <property type="entry name" value="PBPe"/>
    <property type="match status" value="1"/>
</dbReference>
<evidence type="ECO:0000259" key="7">
    <source>
        <dbReference type="SMART" id="SM00079"/>
    </source>
</evidence>
<dbReference type="NCBIfam" id="NF008426">
    <property type="entry name" value="PRK11260.1"/>
    <property type="match status" value="1"/>
</dbReference>
<gene>
    <name evidence="8" type="ORF">CWS72_08730</name>
</gene>
<feature type="domain" description="Ionotropic glutamate receptor C-terminal" evidence="7">
    <location>
        <begin position="40"/>
        <end position="260"/>
    </location>
</feature>
<feature type="chain" id="PRO_5014962919" evidence="5">
    <location>
        <begin position="28"/>
        <end position="264"/>
    </location>
</feature>
<keyword evidence="3 5" id="KW-0732">Signal</keyword>